<gene>
    <name evidence="2" type="ORF">NEMBOFW57_010680</name>
</gene>
<dbReference type="Proteomes" id="UP001197093">
    <property type="component" value="Unassembled WGS sequence"/>
</dbReference>
<comment type="caution">
    <text evidence="2">The sequence shown here is derived from an EMBL/GenBank/DDBJ whole genome shotgun (WGS) entry which is preliminary data.</text>
</comment>
<feature type="compositionally biased region" description="Low complexity" evidence="1">
    <location>
        <begin position="314"/>
        <end position="326"/>
    </location>
</feature>
<feature type="region of interest" description="Disordered" evidence="1">
    <location>
        <begin position="272"/>
        <end position="435"/>
    </location>
</feature>
<feature type="region of interest" description="Disordered" evidence="1">
    <location>
        <begin position="225"/>
        <end position="256"/>
    </location>
</feature>
<feature type="region of interest" description="Disordered" evidence="1">
    <location>
        <begin position="114"/>
        <end position="213"/>
    </location>
</feature>
<evidence type="ECO:0000313" key="3">
    <source>
        <dbReference type="Proteomes" id="UP001197093"/>
    </source>
</evidence>
<proteinExistence type="predicted"/>
<dbReference type="AlphaFoldDB" id="A0AAD4EN61"/>
<feature type="compositionally biased region" description="Polar residues" evidence="1">
    <location>
        <begin position="186"/>
        <end position="197"/>
    </location>
</feature>
<feature type="compositionally biased region" description="Low complexity" evidence="1">
    <location>
        <begin position="272"/>
        <end position="301"/>
    </location>
</feature>
<name>A0AAD4EN61_9PEZI</name>
<feature type="region of interest" description="Disordered" evidence="1">
    <location>
        <begin position="76"/>
        <end position="100"/>
    </location>
</feature>
<sequence length="528" mass="57006">MSSSESSGPQGQFFLCSLLPGGLDVLGVINVNGTSVSAAVEGDNSTPLASPSSLFSVDDEDDLFGDKEFEALQAAHGIAPSASSPAPVPSPASSVDDEDDLFGDKEFEAAQAAKTSLDDVVSSAPGSPCSLFNADIDDEDLFGDKEYEAAHAASEGPAKDNNNVLSEEEFEDLLSREYDAFRAAQASETGSSDTPSASGDAEPENKNILSDQEFEDLLSREYDAFRAAQASEAGSSPVAPAASHNEPNNKSFLSDQEFEDLLSREFDAFQAAAAARSASESSTSVVDNVSSNKTSSEKTTTPVSYPYVGGLTMPLAPAAAPTVPGPSRTKTTVPSRARKANRPVPSAPAKLAGDSKDKEWVDPPDSLAARLRVQAQEKKKPRKRQQPARTAAEQSLIAPEPEDEDPRSLMAPEPATQRDKKGQKRKRQAKTLAPAAQALKDRVETQLANATVAFRLRKLKRPWEHWKEGCRHVNRTLNSKRVEGHVKKCHDERDKQCEIERNSKRDSECECELERDDNPGRWKWCAGR</sequence>
<feature type="compositionally biased region" description="Polar residues" evidence="1">
    <location>
        <begin position="245"/>
        <end position="254"/>
    </location>
</feature>
<accession>A0AAD4EN61</accession>
<evidence type="ECO:0000313" key="2">
    <source>
        <dbReference type="EMBL" id="KAG7284308.1"/>
    </source>
</evidence>
<keyword evidence="3" id="KW-1185">Reference proteome</keyword>
<organism evidence="2 3">
    <name type="scientific">Staphylotrichum longicolle</name>
    <dbReference type="NCBI Taxonomy" id="669026"/>
    <lineage>
        <taxon>Eukaryota</taxon>
        <taxon>Fungi</taxon>
        <taxon>Dikarya</taxon>
        <taxon>Ascomycota</taxon>
        <taxon>Pezizomycotina</taxon>
        <taxon>Sordariomycetes</taxon>
        <taxon>Sordariomycetidae</taxon>
        <taxon>Sordariales</taxon>
        <taxon>Chaetomiaceae</taxon>
        <taxon>Staphylotrichum</taxon>
    </lineage>
</organism>
<dbReference type="EMBL" id="JAHCVI010000006">
    <property type="protein sequence ID" value="KAG7284308.1"/>
    <property type="molecule type" value="Genomic_DNA"/>
</dbReference>
<evidence type="ECO:0000256" key="1">
    <source>
        <dbReference type="SAM" id="MobiDB-lite"/>
    </source>
</evidence>
<protein>
    <submittedName>
        <fullName evidence="2">Uncharacterized protein</fullName>
    </submittedName>
</protein>
<reference evidence="2" key="1">
    <citation type="submission" date="2023-02" db="EMBL/GenBank/DDBJ databases">
        <authorList>
            <person name="Palmer J.M."/>
        </authorList>
    </citation>
    <scope>NUCLEOTIDE SEQUENCE</scope>
    <source>
        <strain evidence="2">FW57</strain>
    </source>
</reference>